<dbReference type="GO" id="GO:0004523">
    <property type="term" value="F:RNA-DNA hybrid ribonuclease activity"/>
    <property type="evidence" value="ECO:0007669"/>
    <property type="project" value="InterPro"/>
</dbReference>
<dbReference type="AlphaFoldDB" id="A0A2N9I4D6"/>
<feature type="domain" description="RNase H type-1" evidence="1">
    <location>
        <begin position="11"/>
        <end position="109"/>
    </location>
</feature>
<dbReference type="Pfam" id="PF13456">
    <property type="entry name" value="RVT_3"/>
    <property type="match status" value="1"/>
</dbReference>
<proteinExistence type="predicted"/>
<gene>
    <name evidence="2" type="ORF">FSB_LOCUS48809</name>
</gene>
<evidence type="ECO:0000313" key="2">
    <source>
        <dbReference type="EMBL" id="SPD20927.1"/>
    </source>
</evidence>
<accession>A0A2N9I4D6</accession>
<evidence type="ECO:0000259" key="1">
    <source>
        <dbReference type="Pfam" id="PF13456"/>
    </source>
</evidence>
<dbReference type="InterPro" id="IPR002156">
    <property type="entry name" value="RNaseH_domain"/>
</dbReference>
<name>A0A2N9I4D6_FAGSY</name>
<sequence length="156" mass="17850">MDGTVFTYLNRVGVVIRNNVREFLGAFYAIEEGGIDTEEAKALAALRALEFVANVFPFNMVFEGESAMVIRALRSWDYDLSKVEHIFELARTKACLFPSVAFQHVKPTKSALRAFDQMPECGLLDNYDHFLLEGGAWEGDVTAKVKRRRRRWRKVI</sequence>
<protein>
    <recommendedName>
        <fullName evidence="1">RNase H type-1 domain-containing protein</fullName>
    </recommendedName>
</protein>
<dbReference type="EMBL" id="OIVN01005112">
    <property type="protein sequence ID" value="SPD20927.1"/>
    <property type="molecule type" value="Genomic_DNA"/>
</dbReference>
<dbReference type="GO" id="GO:0003676">
    <property type="term" value="F:nucleic acid binding"/>
    <property type="evidence" value="ECO:0007669"/>
    <property type="project" value="InterPro"/>
</dbReference>
<organism evidence="2">
    <name type="scientific">Fagus sylvatica</name>
    <name type="common">Beechnut</name>
    <dbReference type="NCBI Taxonomy" id="28930"/>
    <lineage>
        <taxon>Eukaryota</taxon>
        <taxon>Viridiplantae</taxon>
        <taxon>Streptophyta</taxon>
        <taxon>Embryophyta</taxon>
        <taxon>Tracheophyta</taxon>
        <taxon>Spermatophyta</taxon>
        <taxon>Magnoliopsida</taxon>
        <taxon>eudicotyledons</taxon>
        <taxon>Gunneridae</taxon>
        <taxon>Pentapetalae</taxon>
        <taxon>rosids</taxon>
        <taxon>fabids</taxon>
        <taxon>Fagales</taxon>
        <taxon>Fagaceae</taxon>
        <taxon>Fagus</taxon>
    </lineage>
</organism>
<reference evidence="2" key="1">
    <citation type="submission" date="2018-02" db="EMBL/GenBank/DDBJ databases">
        <authorList>
            <person name="Cohen D.B."/>
            <person name="Kent A.D."/>
        </authorList>
    </citation>
    <scope>NUCLEOTIDE SEQUENCE</scope>
</reference>